<proteinExistence type="predicted"/>
<evidence type="ECO:0000313" key="2">
    <source>
        <dbReference type="Proteomes" id="UP001642483"/>
    </source>
</evidence>
<evidence type="ECO:0000313" key="1">
    <source>
        <dbReference type="EMBL" id="CAK8673172.1"/>
    </source>
</evidence>
<gene>
    <name evidence="1" type="ORF">CVLEPA_LOCUS2965</name>
</gene>
<protein>
    <submittedName>
        <fullName evidence="1">Uncharacterized protein</fullName>
    </submittedName>
</protein>
<accession>A0ABP0F4F8</accession>
<keyword evidence="2" id="KW-1185">Reference proteome</keyword>
<comment type="caution">
    <text evidence="1">The sequence shown here is derived from an EMBL/GenBank/DDBJ whole genome shotgun (WGS) entry which is preliminary data.</text>
</comment>
<dbReference type="EMBL" id="CAWYQH010000002">
    <property type="protein sequence ID" value="CAK8673172.1"/>
    <property type="molecule type" value="Genomic_DNA"/>
</dbReference>
<organism evidence="1 2">
    <name type="scientific">Clavelina lepadiformis</name>
    <name type="common">Light-bulb sea squirt</name>
    <name type="synonym">Ascidia lepadiformis</name>
    <dbReference type="NCBI Taxonomy" id="159417"/>
    <lineage>
        <taxon>Eukaryota</taxon>
        <taxon>Metazoa</taxon>
        <taxon>Chordata</taxon>
        <taxon>Tunicata</taxon>
        <taxon>Ascidiacea</taxon>
        <taxon>Aplousobranchia</taxon>
        <taxon>Clavelinidae</taxon>
        <taxon>Clavelina</taxon>
    </lineage>
</organism>
<name>A0ABP0F4F8_CLALP</name>
<sequence>MGRYLLRLGLDGQRKEDQPFGRDLIPKPSVAYHRVGTMRQNLLGLGLDGQRLEPKTFDLLFSAICTAPSLTSNLIDDQRLGRDLNPKHLVIGSGN</sequence>
<dbReference type="Proteomes" id="UP001642483">
    <property type="component" value="Unassembled WGS sequence"/>
</dbReference>
<reference evidence="1 2" key="1">
    <citation type="submission" date="2024-02" db="EMBL/GenBank/DDBJ databases">
        <authorList>
            <person name="Daric V."/>
            <person name="Darras S."/>
        </authorList>
    </citation>
    <scope>NUCLEOTIDE SEQUENCE [LARGE SCALE GENOMIC DNA]</scope>
</reference>